<protein>
    <submittedName>
        <fullName evidence="1">Uncharacterized protein</fullName>
    </submittedName>
</protein>
<gene>
    <name evidence="1" type="ORF">BKA16_002276</name>
</gene>
<name>A0A840EZG7_9ACTN</name>
<accession>A0A840EZG7</accession>
<sequence length="120" mass="12684">MEPVEVFAGAWYLRALRDDDRLSDVPALELLEVPDAAEYIRAADAGWADESRFVWAVCVPTTGETVALIGVRPTGDGTARLCGLARADHPAALDDAVGPVARFARGALGLTTGPLDPTRP</sequence>
<evidence type="ECO:0000313" key="1">
    <source>
        <dbReference type="EMBL" id="MBB4135724.1"/>
    </source>
</evidence>
<reference evidence="1 2" key="1">
    <citation type="submission" date="2020-08" db="EMBL/GenBank/DDBJ databases">
        <title>Sequencing the genomes of 1000 actinobacteria strains.</title>
        <authorList>
            <person name="Klenk H.-P."/>
        </authorList>
    </citation>
    <scope>NUCLEOTIDE SEQUENCE [LARGE SCALE GENOMIC DNA]</scope>
    <source>
        <strain evidence="1 2">DSM 45298</strain>
    </source>
</reference>
<dbReference type="Proteomes" id="UP000551501">
    <property type="component" value="Unassembled WGS sequence"/>
</dbReference>
<organism evidence="1 2">
    <name type="scientific">Gordonia humi</name>
    <dbReference type="NCBI Taxonomy" id="686429"/>
    <lineage>
        <taxon>Bacteria</taxon>
        <taxon>Bacillati</taxon>
        <taxon>Actinomycetota</taxon>
        <taxon>Actinomycetes</taxon>
        <taxon>Mycobacteriales</taxon>
        <taxon>Gordoniaceae</taxon>
        <taxon>Gordonia</taxon>
    </lineage>
</organism>
<comment type="caution">
    <text evidence="1">The sequence shown here is derived from an EMBL/GenBank/DDBJ whole genome shotgun (WGS) entry which is preliminary data.</text>
</comment>
<dbReference type="AlphaFoldDB" id="A0A840EZG7"/>
<dbReference type="RefSeq" id="WP_183370747.1">
    <property type="nucleotide sequence ID" value="NZ_BAABHL010000122.1"/>
</dbReference>
<proteinExistence type="predicted"/>
<evidence type="ECO:0000313" key="2">
    <source>
        <dbReference type="Proteomes" id="UP000551501"/>
    </source>
</evidence>
<dbReference type="EMBL" id="JACIFP010000001">
    <property type="protein sequence ID" value="MBB4135724.1"/>
    <property type="molecule type" value="Genomic_DNA"/>
</dbReference>
<keyword evidence="2" id="KW-1185">Reference proteome</keyword>